<organism evidence="1">
    <name type="scientific">mine drainage metagenome</name>
    <dbReference type="NCBI Taxonomy" id="410659"/>
    <lineage>
        <taxon>unclassified sequences</taxon>
        <taxon>metagenomes</taxon>
        <taxon>ecological metagenomes</taxon>
    </lineage>
</organism>
<dbReference type="InterPro" id="IPR004375">
    <property type="entry name" value="NanQ/TabA/YiaL"/>
</dbReference>
<dbReference type="Pfam" id="PF04074">
    <property type="entry name" value="DUF386"/>
    <property type="match status" value="1"/>
</dbReference>
<dbReference type="Gene3D" id="2.60.120.370">
    <property type="entry name" value="YhcH/YjgK/YiaL"/>
    <property type="match status" value="1"/>
</dbReference>
<dbReference type="GO" id="GO:0005829">
    <property type="term" value="C:cytosol"/>
    <property type="evidence" value="ECO:0007669"/>
    <property type="project" value="TreeGrafter"/>
</dbReference>
<accession>A0A1J5TFC7</accession>
<dbReference type="EMBL" id="MLJW01000017">
    <property type="protein sequence ID" value="OIR12428.1"/>
    <property type="molecule type" value="Genomic_DNA"/>
</dbReference>
<dbReference type="PANTHER" id="PTHR34986:SF1">
    <property type="entry name" value="PROTEIN YIAL"/>
    <property type="match status" value="1"/>
</dbReference>
<comment type="caution">
    <text evidence="1">The sequence shown here is derived from an EMBL/GenBank/DDBJ whole genome shotgun (WGS) entry which is preliminary data.</text>
</comment>
<protein>
    <submittedName>
        <fullName evidence="1">Toxin-antitoxin biofilm protein TabA</fullName>
    </submittedName>
</protein>
<dbReference type="NCBIfam" id="TIGR00022">
    <property type="entry name" value="YhcH/YjgK/YiaL family protein"/>
    <property type="match status" value="1"/>
</dbReference>
<dbReference type="AlphaFoldDB" id="A0A1J5TFC7"/>
<dbReference type="SUPFAM" id="SSF51197">
    <property type="entry name" value="Clavaminate synthase-like"/>
    <property type="match status" value="1"/>
</dbReference>
<name>A0A1J5TFC7_9ZZZZ</name>
<sequence length="149" mass="16623">MILDTIVNAERYASLHPLFPQAFAFIRNTDLAALTSGRHLINGKDLFVIVEHVSGRTREVAKLECHRKYIDIQLILDGVDEMGWKPLADCQKPVSDYSAEADIQFFDDTPASWVSTPVGAFCIFFPEDTHAPLVAEQSIHKVVLKVAVV</sequence>
<dbReference type="PANTHER" id="PTHR34986">
    <property type="entry name" value="EVOLVED BETA-GALACTOSIDASE SUBUNIT BETA"/>
    <property type="match status" value="1"/>
</dbReference>
<dbReference type="InterPro" id="IPR037012">
    <property type="entry name" value="NanQ/TabA/YiaL_sf"/>
</dbReference>
<gene>
    <name evidence="1" type="primary">tabA_2</name>
    <name evidence="1" type="ORF">GALL_61270</name>
</gene>
<reference evidence="1" key="1">
    <citation type="submission" date="2016-10" db="EMBL/GenBank/DDBJ databases">
        <title>Sequence of Gallionella enrichment culture.</title>
        <authorList>
            <person name="Poehlein A."/>
            <person name="Muehling M."/>
            <person name="Daniel R."/>
        </authorList>
    </citation>
    <scope>NUCLEOTIDE SEQUENCE</scope>
</reference>
<evidence type="ECO:0000313" key="1">
    <source>
        <dbReference type="EMBL" id="OIR12428.1"/>
    </source>
</evidence>
<proteinExistence type="predicted"/>